<proteinExistence type="predicted"/>
<protein>
    <submittedName>
        <fullName evidence="2">Nitric oxide synthase-interacting protein-like</fullName>
    </submittedName>
</protein>
<keyword evidence="1" id="KW-1185">Reference proteome</keyword>
<name>A0A384C045_URSMA</name>
<dbReference type="OrthoDB" id="116827at2759"/>
<gene>
    <name evidence="2" type="primary">LOC103661886</name>
</gene>
<dbReference type="GeneID" id="103661886"/>
<sequence length="109" mass="11755">MSDLTRMRSTLFVSPLDHVGFVRRSKRGVLALGSESPRGPCLTPLFWPSGPGVTGGYEQKLIPQDMADPVNREKLLDHARYQCAAASGTGFPGSGVSLQVEKSRLVIEA</sequence>
<accession>A0A384C045</accession>
<dbReference type="Proteomes" id="UP000261680">
    <property type="component" value="Unplaced"/>
</dbReference>
<dbReference type="KEGG" id="umr:103661886"/>
<evidence type="ECO:0000313" key="1">
    <source>
        <dbReference type="Proteomes" id="UP000261680"/>
    </source>
</evidence>
<evidence type="ECO:0000313" key="2">
    <source>
        <dbReference type="RefSeq" id="XP_008687775.1"/>
    </source>
</evidence>
<dbReference type="RefSeq" id="XP_008687775.1">
    <property type="nucleotide sequence ID" value="XM_008689553.2"/>
</dbReference>
<dbReference type="AlphaFoldDB" id="A0A384C045"/>
<reference evidence="2" key="1">
    <citation type="submission" date="2025-08" db="UniProtKB">
        <authorList>
            <consortium name="RefSeq"/>
        </authorList>
    </citation>
    <scope>IDENTIFICATION</scope>
    <source>
        <tissue evidence="2">Whole blood</tissue>
    </source>
</reference>
<organism evidence="1 2">
    <name type="scientific">Ursus maritimus</name>
    <name type="common">Polar bear</name>
    <name type="synonym">Thalarctos maritimus</name>
    <dbReference type="NCBI Taxonomy" id="29073"/>
    <lineage>
        <taxon>Eukaryota</taxon>
        <taxon>Metazoa</taxon>
        <taxon>Chordata</taxon>
        <taxon>Craniata</taxon>
        <taxon>Vertebrata</taxon>
        <taxon>Euteleostomi</taxon>
        <taxon>Mammalia</taxon>
        <taxon>Eutheria</taxon>
        <taxon>Laurasiatheria</taxon>
        <taxon>Carnivora</taxon>
        <taxon>Caniformia</taxon>
        <taxon>Ursidae</taxon>
        <taxon>Ursus</taxon>
    </lineage>
</organism>